<dbReference type="InterPro" id="IPR013785">
    <property type="entry name" value="Aldolase_TIM"/>
</dbReference>
<dbReference type="EMBL" id="RRCN01000001">
    <property type="protein sequence ID" value="RRJ61593.1"/>
    <property type="molecule type" value="Genomic_DNA"/>
</dbReference>
<evidence type="ECO:0000313" key="3">
    <source>
        <dbReference type="EMBL" id="RRJ61593.1"/>
    </source>
</evidence>
<comment type="caution">
    <text evidence="3">The sequence shown here is derived from an EMBL/GenBank/DDBJ whole genome shotgun (WGS) entry which is preliminary data.</text>
</comment>
<reference evidence="3 4" key="1">
    <citation type="submission" date="2018-11" db="EMBL/GenBank/DDBJ databases">
        <title>Genome sequencing of Paenibacillus sp. KCOM 3021 (= ChDC PVNT-B20).</title>
        <authorList>
            <person name="Kook J.-K."/>
            <person name="Park S.-N."/>
            <person name="Lim Y.K."/>
        </authorList>
    </citation>
    <scope>NUCLEOTIDE SEQUENCE [LARGE SCALE GENOMIC DNA]</scope>
    <source>
        <strain evidence="3 4">KCOM 3021</strain>
    </source>
</reference>
<dbReference type="InterPro" id="IPR050985">
    <property type="entry name" value="Alpha-glycosidase_related"/>
</dbReference>
<gene>
    <name evidence="3" type="ORF">EHV15_00330</name>
</gene>
<name>A0A3P3TZ76_9BACL</name>
<accession>A0A3P3TZ76</accession>
<keyword evidence="2" id="KW-0326">Glycosidase</keyword>
<evidence type="ECO:0000256" key="2">
    <source>
        <dbReference type="ARBA" id="ARBA00023295"/>
    </source>
</evidence>
<dbReference type="InterPro" id="IPR017853">
    <property type="entry name" value="GH"/>
</dbReference>
<dbReference type="AlphaFoldDB" id="A0A3P3TZ76"/>
<dbReference type="SUPFAM" id="SSF51445">
    <property type="entry name" value="(Trans)glycosidases"/>
    <property type="match status" value="1"/>
</dbReference>
<keyword evidence="1" id="KW-0378">Hydrolase</keyword>
<dbReference type="OrthoDB" id="9807519at2"/>
<dbReference type="Proteomes" id="UP000267017">
    <property type="component" value="Unassembled WGS sequence"/>
</dbReference>
<evidence type="ECO:0000256" key="1">
    <source>
        <dbReference type="ARBA" id="ARBA00022801"/>
    </source>
</evidence>
<dbReference type="GO" id="GO:0004557">
    <property type="term" value="F:alpha-galactosidase activity"/>
    <property type="evidence" value="ECO:0007669"/>
    <property type="project" value="UniProtKB-ARBA"/>
</dbReference>
<dbReference type="Pfam" id="PF02065">
    <property type="entry name" value="Melibiase"/>
    <property type="match status" value="1"/>
</dbReference>
<evidence type="ECO:0000313" key="4">
    <source>
        <dbReference type="Proteomes" id="UP000267017"/>
    </source>
</evidence>
<dbReference type="Gene3D" id="3.20.20.70">
    <property type="entry name" value="Aldolase class I"/>
    <property type="match status" value="1"/>
</dbReference>
<organism evidence="3 4">
    <name type="scientific">Paenibacillus oralis</name>
    <dbReference type="NCBI Taxonomy" id="2490856"/>
    <lineage>
        <taxon>Bacteria</taxon>
        <taxon>Bacillati</taxon>
        <taxon>Bacillota</taxon>
        <taxon>Bacilli</taxon>
        <taxon>Bacillales</taxon>
        <taxon>Paenibacillaceae</taxon>
        <taxon>Paenibacillus</taxon>
    </lineage>
</organism>
<sequence length="641" mass="74273">MRQNWLRRNRIVNDFLKIEVLMFSGKKAEFNPICLGKSYELEDNNVKLIVGNKLPFSICAKPLDRNDYVQSIEFTFFTQIRNYHSVILPDSGRWFFNSSRVVTFWRSFRELQTGVDDTKLSLFIFTGRDRYTALAAGIIGENYETAYRLVEPESNRALNVHTGYMVFQIKRGTDKYPIPSRISQQNDDNSLTEYVYYKRPSEREHEKQPWVMTVREFTNYQRTLFSLRDPVVKASLLPTWCTWADWHSNDINSDMILENVKTGVELGIFNYIIDDGWFGPGLDNDYSVQLNIGDWEPDPDKIPDMNELVKTIKSYGAKPMIWCAPHAVAAAAKCFPERKRLLIADEFGEPVINPTQFYSLCFMNSEARDVMADICLKFIEKWDFDGAKYDLFNWVPNVPCRNPEHHHDVSTMLEGLEKTLALIEERTRKRKKDYIVELKQNYGTPFLSRYGTMMRAGDGPFDPESNFLRTMFIQGYTPYALNDYQIITGTETPEDTAIAVIKMFAAGIPAYSINFSKLTQDQLAVIRYLNHWYLNHLDLFKNHRVPQDPDANVIKIDGLEYDIVFLVNHGGTVGIERDTLLLNGTYDRQFFAQNANARSEQFRFIATDCYGTITEDTPFSRSSHWFTGEMSPGGMVQIKYI</sequence>
<protein>
    <recommendedName>
        <fullName evidence="5">Alpha-galactosidase</fullName>
    </recommendedName>
</protein>
<dbReference type="PANTHER" id="PTHR43053:SF3">
    <property type="entry name" value="ALPHA-GALACTOSIDASE C-RELATED"/>
    <property type="match status" value="1"/>
</dbReference>
<keyword evidence="4" id="KW-1185">Reference proteome</keyword>
<proteinExistence type="predicted"/>
<dbReference type="PANTHER" id="PTHR43053">
    <property type="entry name" value="GLYCOSIDASE FAMILY 31"/>
    <property type="match status" value="1"/>
</dbReference>
<evidence type="ECO:0008006" key="5">
    <source>
        <dbReference type="Google" id="ProtNLM"/>
    </source>
</evidence>